<dbReference type="CDD" id="cd19358">
    <property type="entry name" value="TenA_E_Spr0628-like"/>
    <property type="match status" value="1"/>
</dbReference>
<reference evidence="3 4" key="1">
    <citation type="journal article" date="2014" name="PLoS Genet.">
        <title>Phylogenetically driven sequencing of extremely halophilic archaea reveals strategies for static and dynamic osmo-response.</title>
        <authorList>
            <person name="Becker E.A."/>
            <person name="Seitzer P.M."/>
            <person name="Tritt A."/>
            <person name="Larsen D."/>
            <person name="Krusor M."/>
            <person name="Yao A.I."/>
            <person name="Wu D."/>
            <person name="Madern D."/>
            <person name="Eisen J.A."/>
            <person name="Darling A.E."/>
            <person name="Facciotti M.T."/>
        </authorList>
    </citation>
    <scope>NUCLEOTIDE SEQUENCE [LARGE SCALE GENOMIC DNA]</scope>
    <source>
        <strain evidence="3 4">JCM 14624</strain>
    </source>
</reference>
<protein>
    <submittedName>
        <fullName evidence="3">Transcription regulator</fullName>
    </submittedName>
</protein>
<dbReference type="PANTHER" id="PTHR43198:SF2">
    <property type="entry name" value="SI:CH1073-67J19.1-RELATED"/>
    <property type="match status" value="1"/>
</dbReference>
<dbReference type="Proteomes" id="UP000011560">
    <property type="component" value="Unassembled WGS sequence"/>
</dbReference>
<dbReference type="InterPro" id="IPR026285">
    <property type="entry name" value="TenA_E"/>
</dbReference>
<evidence type="ECO:0000259" key="2">
    <source>
        <dbReference type="Pfam" id="PF03070"/>
    </source>
</evidence>
<dbReference type="SUPFAM" id="SSF48613">
    <property type="entry name" value="Heme oxygenase-like"/>
    <property type="match status" value="1"/>
</dbReference>
<dbReference type="Gene3D" id="1.20.910.10">
    <property type="entry name" value="Heme oxygenase-like"/>
    <property type="match status" value="1"/>
</dbReference>
<dbReference type="GO" id="GO:0005829">
    <property type="term" value="C:cytosol"/>
    <property type="evidence" value="ECO:0007669"/>
    <property type="project" value="TreeGrafter"/>
</dbReference>
<evidence type="ECO:0000313" key="3">
    <source>
        <dbReference type="EMBL" id="ELZ11012.1"/>
    </source>
</evidence>
<dbReference type="PATRIC" id="fig|1227490.4.peg.1916"/>
<feature type="compositionally biased region" description="Polar residues" evidence="1">
    <location>
        <begin position="1"/>
        <end position="15"/>
    </location>
</feature>
<dbReference type="InterPro" id="IPR004305">
    <property type="entry name" value="Thiaminase-2/PQQC"/>
</dbReference>
<dbReference type="STRING" id="1227490.C479_09383"/>
<dbReference type="PANTHER" id="PTHR43198">
    <property type="entry name" value="BIFUNCTIONAL TH2 PROTEIN"/>
    <property type="match status" value="1"/>
</dbReference>
<dbReference type="AlphaFoldDB" id="M0BKN7"/>
<comment type="caution">
    <text evidence="3">The sequence shown here is derived from an EMBL/GenBank/DDBJ whole genome shotgun (WGS) entry which is preliminary data.</text>
</comment>
<dbReference type="PIRSF" id="PIRSF003170">
    <property type="entry name" value="Pet18p"/>
    <property type="match status" value="1"/>
</dbReference>
<feature type="region of interest" description="Disordered" evidence="1">
    <location>
        <begin position="1"/>
        <end position="21"/>
    </location>
</feature>
<gene>
    <name evidence="3" type="ORF">C479_09383</name>
</gene>
<evidence type="ECO:0000256" key="1">
    <source>
        <dbReference type="SAM" id="MobiDB-lite"/>
    </source>
</evidence>
<name>M0BKN7_9EURY</name>
<organism evidence="3 4">
    <name type="scientific">Halovivax asiaticus JCM 14624</name>
    <dbReference type="NCBI Taxonomy" id="1227490"/>
    <lineage>
        <taxon>Archaea</taxon>
        <taxon>Methanobacteriati</taxon>
        <taxon>Methanobacteriota</taxon>
        <taxon>Stenosarchaea group</taxon>
        <taxon>Halobacteria</taxon>
        <taxon>Halobacteriales</taxon>
        <taxon>Natrialbaceae</taxon>
        <taxon>Halovivax</taxon>
    </lineage>
</organism>
<accession>M0BKN7</accession>
<sequence>MVSVTDRSGSETTAEMTGAYDPDADGAFSEWLRDRSDWEAATRHRFVAEYRDGDLPDDVFERYLVQDYQFLEAGARLTAHAASQAHTMAEMNTLAESLTVLTGGENDYFQRAFDELGVPEAGREAPKVHPTTAAFNDFMLRAATEGAYEESLAVTAAAEWVYRDWCSHVADAGAEFDQWYLDEWIEIHVIDEFETYTDWLIDQLDTYGPRLSPERRARVADIFARTVDLEAAFFDAAYE</sequence>
<proteinExistence type="predicted"/>
<dbReference type="InterPro" id="IPR050967">
    <property type="entry name" value="Thiamine_Salvage_TenA"/>
</dbReference>
<dbReference type="InterPro" id="IPR016084">
    <property type="entry name" value="Haem_Oase-like_multi-hlx"/>
</dbReference>
<feature type="domain" description="Thiaminase-2/PQQC" evidence="2">
    <location>
        <begin position="38"/>
        <end position="239"/>
    </location>
</feature>
<dbReference type="Pfam" id="PF03070">
    <property type="entry name" value="TENA_THI-4"/>
    <property type="match status" value="1"/>
</dbReference>
<keyword evidence="4" id="KW-1185">Reference proteome</keyword>
<evidence type="ECO:0000313" key="4">
    <source>
        <dbReference type="Proteomes" id="UP000011560"/>
    </source>
</evidence>
<dbReference type="EMBL" id="AOIQ01000014">
    <property type="protein sequence ID" value="ELZ11012.1"/>
    <property type="molecule type" value="Genomic_DNA"/>
</dbReference>